<dbReference type="RefSeq" id="WP_344531943.1">
    <property type="nucleotide sequence ID" value="NZ_BAAAPE010000013.1"/>
</dbReference>
<dbReference type="InterPro" id="IPR029063">
    <property type="entry name" value="SAM-dependent_MTases_sf"/>
</dbReference>
<dbReference type="InterPro" id="IPR023165">
    <property type="entry name" value="rRNA_Ade_diMease-like_C"/>
</dbReference>
<evidence type="ECO:0000256" key="3">
    <source>
        <dbReference type="ARBA" id="ARBA00022691"/>
    </source>
</evidence>
<dbReference type="Pfam" id="PF00398">
    <property type="entry name" value="RrnaAD"/>
    <property type="match status" value="1"/>
</dbReference>
<evidence type="ECO:0000313" key="8">
    <source>
        <dbReference type="Proteomes" id="UP001500016"/>
    </source>
</evidence>
<keyword evidence="8" id="KW-1185">Reference proteome</keyword>
<dbReference type="Gene3D" id="1.10.8.100">
    <property type="entry name" value="Ribosomal RNA adenine dimethylase-like, domain 2"/>
    <property type="match status" value="1"/>
</dbReference>
<dbReference type="CDD" id="cd02440">
    <property type="entry name" value="AdoMet_MTases"/>
    <property type="match status" value="1"/>
</dbReference>
<dbReference type="EMBL" id="BAAAPE010000013">
    <property type="protein sequence ID" value="GAA2089984.1"/>
    <property type="molecule type" value="Genomic_DNA"/>
</dbReference>
<dbReference type="NCBIfam" id="NF000499">
    <property type="entry name" value="Erm23S_rRNA_broad"/>
    <property type="match status" value="1"/>
</dbReference>
<accession>A0ABP5HYL9</accession>
<dbReference type="SUPFAM" id="SSF53335">
    <property type="entry name" value="S-adenosyl-L-methionine-dependent methyltransferases"/>
    <property type="match status" value="1"/>
</dbReference>
<evidence type="ECO:0000313" key="7">
    <source>
        <dbReference type="EMBL" id="GAA2089984.1"/>
    </source>
</evidence>
<dbReference type="PANTHER" id="PTHR11727:SF7">
    <property type="entry name" value="DIMETHYLADENOSINE TRANSFERASE-RELATED"/>
    <property type="match status" value="1"/>
</dbReference>
<protein>
    <submittedName>
        <fullName evidence="7">23S rRNA (Adenine(2058)-N(6))-methyltransferase Erm(O)</fullName>
    </submittedName>
</protein>
<feature type="binding site" evidence="5">
    <location>
        <position position="100"/>
    </location>
    <ligand>
        <name>S-adenosyl-L-methionine</name>
        <dbReference type="ChEBI" id="CHEBI:59789"/>
    </ligand>
</feature>
<dbReference type="SMART" id="SM00650">
    <property type="entry name" value="rADc"/>
    <property type="match status" value="1"/>
</dbReference>
<dbReference type="PROSITE" id="PS51689">
    <property type="entry name" value="SAM_RNA_A_N6_MT"/>
    <property type="match status" value="1"/>
</dbReference>
<comment type="caution">
    <text evidence="7">The sequence shown here is derived from an EMBL/GenBank/DDBJ whole genome shotgun (WGS) entry which is preliminary data.</text>
</comment>
<feature type="binding site" evidence="5">
    <location>
        <position position="84"/>
    </location>
    <ligand>
        <name>S-adenosyl-L-methionine</name>
        <dbReference type="ChEBI" id="CHEBI:59789"/>
    </ligand>
</feature>
<keyword evidence="2 5" id="KW-0808">Transferase</keyword>
<name>A0ABP5HYL9_9ACTN</name>
<dbReference type="InterPro" id="IPR001737">
    <property type="entry name" value="KsgA/Erm"/>
</dbReference>
<dbReference type="Gene3D" id="3.40.50.150">
    <property type="entry name" value="Vaccinia Virus protein VP39"/>
    <property type="match status" value="1"/>
</dbReference>
<gene>
    <name evidence="7" type="primary">erm(O)</name>
    <name evidence="7" type="ORF">GCM10009801_54630</name>
</gene>
<evidence type="ECO:0000256" key="5">
    <source>
        <dbReference type="PROSITE-ProRule" id="PRU01026"/>
    </source>
</evidence>
<evidence type="ECO:0000259" key="6">
    <source>
        <dbReference type="SMART" id="SM00650"/>
    </source>
</evidence>
<keyword evidence="3 5" id="KW-0949">S-adenosyl-L-methionine</keyword>
<dbReference type="InterPro" id="IPR020596">
    <property type="entry name" value="rRNA_Ade_Mease_Trfase_CS"/>
</dbReference>
<feature type="binding site" evidence="5">
    <location>
        <position position="11"/>
    </location>
    <ligand>
        <name>S-adenosyl-L-methionine</name>
        <dbReference type="ChEBI" id="CHEBI:59789"/>
    </ligand>
</feature>
<dbReference type="PANTHER" id="PTHR11727">
    <property type="entry name" value="DIMETHYLADENOSINE TRANSFERASE"/>
    <property type="match status" value="1"/>
</dbReference>
<evidence type="ECO:0000256" key="4">
    <source>
        <dbReference type="ARBA" id="ARBA00022884"/>
    </source>
</evidence>
<comment type="similarity">
    <text evidence="5">Belongs to the class I-like SAM-binding methyltransferase superfamily. rRNA adenine N(6)-methyltransferase family.</text>
</comment>
<feature type="binding site" evidence="5">
    <location>
        <position position="59"/>
    </location>
    <ligand>
        <name>S-adenosyl-L-methionine</name>
        <dbReference type="ChEBI" id="CHEBI:59789"/>
    </ligand>
</feature>
<sequence length="269" mass="30226">MARRRKTLSQNFLNSSSAVDLVVRLSGLGPRDLVVEPGAGEGTLTRALARRCRRVVAYELDPALAALLPERTRRFPNIRTVRGDFTRARPPREPFAVVGNIPFSRTTDIVRWCLQAPSMTSATLLTQWEFARKRTGGYGRWTLLTVRSWPEYEWRLLSRVGRHHFTPVPRTDSAVLRIDHRAAPLLPREALPAYRAFTDHGFTGVGGSLFATLTRHHRTRRVRAAYTSLELDESAPVGLVRPDQWLALFRALEGVEERKGGSTPGRAAP</sequence>
<dbReference type="InterPro" id="IPR020598">
    <property type="entry name" value="rRNA_Ade_methylase_Trfase_N"/>
</dbReference>
<keyword evidence="4 5" id="KW-0694">RNA-binding</keyword>
<dbReference type="PROSITE" id="PS01131">
    <property type="entry name" value="RRNA_A_DIMETH"/>
    <property type="match status" value="1"/>
</dbReference>
<evidence type="ECO:0000256" key="1">
    <source>
        <dbReference type="ARBA" id="ARBA00022603"/>
    </source>
</evidence>
<proteinExistence type="inferred from homology"/>
<reference evidence="8" key="1">
    <citation type="journal article" date="2019" name="Int. J. Syst. Evol. Microbiol.">
        <title>The Global Catalogue of Microorganisms (GCM) 10K type strain sequencing project: providing services to taxonomists for standard genome sequencing and annotation.</title>
        <authorList>
            <consortium name="The Broad Institute Genomics Platform"/>
            <consortium name="The Broad Institute Genome Sequencing Center for Infectious Disease"/>
            <person name="Wu L."/>
            <person name="Ma J."/>
        </authorList>
    </citation>
    <scope>NUCLEOTIDE SEQUENCE [LARGE SCALE GENOMIC DNA]</scope>
    <source>
        <strain evidence="8">JCM 15478</strain>
    </source>
</reference>
<feature type="binding site" evidence="5">
    <location>
        <position position="13"/>
    </location>
    <ligand>
        <name>S-adenosyl-L-methionine</name>
        <dbReference type="ChEBI" id="CHEBI:59789"/>
    </ligand>
</feature>
<organism evidence="7 8">
    <name type="scientific">Streptomyces albiaxialis</name>
    <dbReference type="NCBI Taxonomy" id="329523"/>
    <lineage>
        <taxon>Bacteria</taxon>
        <taxon>Bacillati</taxon>
        <taxon>Actinomycetota</taxon>
        <taxon>Actinomycetes</taxon>
        <taxon>Kitasatosporales</taxon>
        <taxon>Streptomycetaceae</taxon>
        <taxon>Streptomyces</taxon>
    </lineage>
</organism>
<keyword evidence="1 5" id="KW-0489">Methyltransferase</keyword>
<dbReference type="Proteomes" id="UP001500016">
    <property type="component" value="Unassembled WGS sequence"/>
</dbReference>
<feature type="domain" description="Ribosomal RNA adenine methylase transferase N-terminal" evidence="6">
    <location>
        <begin position="18"/>
        <end position="182"/>
    </location>
</feature>
<evidence type="ECO:0000256" key="2">
    <source>
        <dbReference type="ARBA" id="ARBA00022679"/>
    </source>
</evidence>
<dbReference type="NCBIfam" id="NF000337">
    <property type="entry name" value="erm_SHROVE"/>
    <property type="match status" value="1"/>
</dbReference>
<feature type="binding site" evidence="5">
    <location>
        <position position="38"/>
    </location>
    <ligand>
        <name>S-adenosyl-L-methionine</name>
        <dbReference type="ChEBI" id="CHEBI:59789"/>
    </ligand>
</feature>